<feature type="domain" description="UBZ4-type" evidence="12">
    <location>
        <begin position="9"/>
        <end position="32"/>
    </location>
</feature>
<feature type="compositionally biased region" description="Low complexity" evidence="10">
    <location>
        <begin position="35"/>
        <end position="47"/>
    </location>
</feature>
<accession>S9Q0R9</accession>
<dbReference type="GO" id="GO:0005634">
    <property type="term" value="C:nucleus"/>
    <property type="evidence" value="ECO:0007669"/>
    <property type="project" value="TreeGrafter"/>
</dbReference>
<dbReference type="FunFam" id="3.40.50.300:FF:000137">
    <property type="entry name" value="Replication-associated recombination protein A"/>
    <property type="match status" value="1"/>
</dbReference>
<dbReference type="GO" id="GO:0016887">
    <property type="term" value="F:ATP hydrolysis activity"/>
    <property type="evidence" value="ECO:0007669"/>
    <property type="project" value="InterPro"/>
</dbReference>
<dbReference type="EMBL" id="KE503206">
    <property type="protein sequence ID" value="EPX73787.1"/>
    <property type="molecule type" value="Genomic_DNA"/>
</dbReference>
<reference evidence="13 14" key="1">
    <citation type="journal article" date="2011" name="Science">
        <title>Comparative functional genomics of the fission yeasts.</title>
        <authorList>
            <person name="Rhind N."/>
            <person name="Chen Z."/>
            <person name="Yassour M."/>
            <person name="Thompson D.A."/>
            <person name="Haas B.J."/>
            <person name="Habib N."/>
            <person name="Wapinski I."/>
            <person name="Roy S."/>
            <person name="Lin M.F."/>
            <person name="Heiman D.I."/>
            <person name="Young S.K."/>
            <person name="Furuya K."/>
            <person name="Guo Y."/>
            <person name="Pidoux A."/>
            <person name="Chen H.M."/>
            <person name="Robbertse B."/>
            <person name="Goldberg J.M."/>
            <person name="Aoki K."/>
            <person name="Bayne E.H."/>
            <person name="Berlin A.M."/>
            <person name="Desjardins C.A."/>
            <person name="Dobbs E."/>
            <person name="Dukaj L."/>
            <person name="Fan L."/>
            <person name="FitzGerald M.G."/>
            <person name="French C."/>
            <person name="Gujja S."/>
            <person name="Hansen K."/>
            <person name="Keifenheim D."/>
            <person name="Levin J.Z."/>
            <person name="Mosher R.A."/>
            <person name="Mueller C.A."/>
            <person name="Pfiffner J."/>
            <person name="Priest M."/>
            <person name="Russ C."/>
            <person name="Smialowska A."/>
            <person name="Swoboda P."/>
            <person name="Sykes S.M."/>
            <person name="Vaughn M."/>
            <person name="Vengrova S."/>
            <person name="Yoder R."/>
            <person name="Zeng Q."/>
            <person name="Allshire R."/>
            <person name="Baulcombe D."/>
            <person name="Birren B.W."/>
            <person name="Brown W."/>
            <person name="Ekwall K."/>
            <person name="Kellis M."/>
            <person name="Leatherwood J."/>
            <person name="Levin H."/>
            <person name="Margalit H."/>
            <person name="Martienssen R."/>
            <person name="Nieduszynski C.A."/>
            <person name="Spatafora J.W."/>
            <person name="Friedman N."/>
            <person name="Dalgaard J.Z."/>
            <person name="Baumann P."/>
            <person name="Niki H."/>
            <person name="Regev A."/>
            <person name="Nusbaum C."/>
        </authorList>
    </citation>
    <scope>NUCLEOTIDE SEQUENCE [LARGE SCALE GENOMIC DNA]</scope>
    <source>
        <strain evidence="14">yFS286</strain>
    </source>
</reference>
<sequence length="500" mass="55737">MLKNEEGQKCNCPTCGQEVDLSDINAHLDSHFETSSVSSPPKQVSPFFKKEKPSPFKRNAPTSFPSQASATPSSAKKPKTSKRDIRPLAERARPTTLDDYVGQEELVGSRGVIRNMIEHDECPSMILWGNSGTGKTTLARIIAATTKSRFLEVSATSVSVQECRKIFEESQNHLRLTGSKTIVFLDEVHRFNRAQQDIFLPLVEKGSITLIGATTENPSFRLNSALISRCPVFVLKKLDKSHVLKILEHGCQLEKDRLGEIPNIDPSILEYVSAITDGDARMALNCLEMAIGLLRQGPITLEEIKEKLVRSSAVYDRVGDVHYDTISAFHKSVRGCDVDASLYYLGRMLESGEDPLYVARRMVRIASEDIGTADNSMLPLASSTFTSVQQVGMPEADVILAHCAVALAMAPKSVDVYKAYNNVKRFLSMNPDAGRAEIPLHIRNAPTNLMKNLGYHKGYKYNPDYKDGLVKQEYLPESIRDVKFFRLPTELLEDEDLKKR</sequence>
<dbReference type="GO" id="GO:0051276">
    <property type="term" value="P:chromosome organization"/>
    <property type="evidence" value="ECO:0007669"/>
    <property type="project" value="EnsemblFungi"/>
</dbReference>
<dbReference type="HOGENOM" id="CLU_017985_0_1_1"/>
<feature type="region of interest" description="Disordered" evidence="10">
    <location>
        <begin position="31"/>
        <end position="97"/>
    </location>
</feature>
<dbReference type="Gene3D" id="1.10.3710.10">
    <property type="entry name" value="DNA polymerase III clamp loader subunits, C-terminal domain"/>
    <property type="match status" value="1"/>
</dbReference>
<dbReference type="InterPro" id="IPR021886">
    <property type="entry name" value="MgsA_C"/>
</dbReference>
<evidence type="ECO:0000256" key="4">
    <source>
        <dbReference type="ARBA" id="ARBA00022741"/>
    </source>
</evidence>
<dbReference type="GO" id="GO:0006282">
    <property type="term" value="P:regulation of DNA repair"/>
    <property type="evidence" value="ECO:0007669"/>
    <property type="project" value="EnsemblFungi"/>
</dbReference>
<dbReference type="GO" id="GO:0051880">
    <property type="term" value="F:G-quadruplex DNA binding"/>
    <property type="evidence" value="ECO:0007669"/>
    <property type="project" value="EnsemblFungi"/>
</dbReference>
<keyword evidence="5" id="KW-0227">DNA damage</keyword>
<feature type="compositionally biased region" description="Basic and acidic residues" evidence="10">
    <location>
        <begin position="81"/>
        <end position="93"/>
    </location>
</feature>
<evidence type="ECO:0000256" key="9">
    <source>
        <dbReference type="ARBA" id="ARBA00023204"/>
    </source>
</evidence>
<evidence type="ECO:0000256" key="1">
    <source>
        <dbReference type="ARBA" id="ARBA00008959"/>
    </source>
</evidence>
<dbReference type="SMART" id="SM00382">
    <property type="entry name" value="AAA"/>
    <property type="match status" value="1"/>
</dbReference>
<dbReference type="Pfam" id="PF00004">
    <property type="entry name" value="AAA"/>
    <property type="match status" value="1"/>
</dbReference>
<keyword evidence="6" id="KW-0863">Zinc-finger</keyword>
<name>S9Q0R9_SCHOY</name>
<dbReference type="CDD" id="cd18139">
    <property type="entry name" value="HLD_clamp_RarA"/>
    <property type="match status" value="1"/>
</dbReference>
<dbReference type="OrthoDB" id="10265467at2759"/>
<dbReference type="GeneID" id="25031979"/>
<evidence type="ECO:0000313" key="14">
    <source>
        <dbReference type="Proteomes" id="UP000016088"/>
    </source>
</evidence>
<keyword evidence="4" id="KW-0547">Nucleotide-binding</keyword>
<dbReference type="RefSeq" id="XP_013016949.1">
    <property type="nucleotide sequence ID" value="XM_013161495.1"/>
</dbReference>
<gene>
    <name evidence="13" type="ORF">SOCG_03005</name>
</gene>
<dbReference type="AlphaFoldDB" id="S9Q0R9"/>
<dbReference type="InterPro" id="IPR008921">
    <property type="entry name" value="DNA_pol3_clamp-load_cplx_C"/>
</dbReference>
<keyword evidence="3" id="KW-0479">Metal-binding</keyword>
<evidence type="ECO:0000256" key="6">
    <source>
        <dbReference type="ARBA" id="ARBA00022771"/>
    </source>
</evidence>
<evidence type="ECO:0000256" key="10">
    <source>
        <dbReference type="SAM" id="MobiDB-lite"/>
    </source>
</evidence>
<dbReference type="GO" id="GO:0005524">
    <property type="term" value="F:ATP binding"/>
    <property type="evidence" value="ECO:0007669"/>
    <property type="project" value="UniProtKB-KW"/>
</dbReference>
<evidence type="ECO:0000256" key="2">
    <source>
        <dbReference type="ARBA" id="ARBA00022705"/>
    </source>
</evidence>
<feature type="compositionally biased region" description="Low complexity" evidence="10">
    <location>
        <begin position="56"/>
        <end position="75"/>
    </location>
</feature>
<dbReference type="InterPro" id="IPR051314">
    <property type="entry name" value="AAA_ATPase_RarA/MGS1/WRNIP1"/>
</dbReference>
<dbReference type="InterPro" id="IPR032423">
    <property type="entry name" value="AAA_assoc_2"/>
</dbReference>
<keyword evidence="9" id="KW-0234">DNA repair</keyword>
<dbReference type="SMART" id="SM00734">
    <property type="entry name" value="ZnF_Rad18"/>
    <property type="match status" value="1"/>
</dbReference>
<keyword evidence="8" id="KW-0067">ATP-binding</keyword>
<dbReference type="OMA" id="RIILSQC"/>
<evidence type="ECO:0000259" key="11">
    <source>
        <dbReference type="SMART" id="SM00382"/>
    </source>
</evidence>
<dbReference type="GO" id="GO:0008047">
    <property type="term" value="F:enzyme activator activity"/>
    <property type="evidence" value="ECO:0007669"/>
    <property type="project" value="EnsemblFungi"/>
</dbReference>
<organism evidence="13 14">
    <name type="scientific">Schizosaccharomyces octosporus (strain yFS286)</name>
    <name type="common">Fission yeast</name>
    <name type="synonym">Octosporomyces octosporus</name>
    <dbReference type="NCBI Taxonomy" id="483514"/>
    <lineage>
        <taxon>Eukaryota</taxon>
        <taxon>Fungi</taxon>
        <taxon>Dikarya</taxon>
        <taxon>Ascomycota</taxon>
        <taxon>Taphrinomycotina</taxon>
        <taxon>Schizosaccharomycetes</taxon>
        <taxon>Schizosaccharomycetales</taxon>
        <taxon>Schizosaccharomycetaceae</taxon>
        <taxon>Schizosaccharomyces</taxon>
    </lineage>
</organism>
<dbReference type="Pfam" id="PF12002">
    <property type="entry name" value="MgsA_C"/>
    <property type="match status" value="1"/>
</dbReference>
<dbReference type="InterPro" id="IPR006642">
    <property type="entry name" value="Rad18_UBZ4"/>
</dbReference>
<dbReference type="GO" id="GO:0017116">
    <property type="term" value="F:single-stranded DNA helicase activity"/>
    <property type="evidence" value="ECO:0007669"/>
    <property type="project" value="EnsemblFungi"/>
</dbReference>
<dbReference type="Gene3D" id="3.30.160.60">
    <property type="entry name" value="Classic Zinc Finger"/>
    <property type="match status" value="1"/>
</dbReference>
<evidence type="ECO:0000256" key="3">
    <source>
        <dbReference type="ARBA" id="ARBA00022723"/>
    </source>
</evidence>
<evidence type="ECO:0000256" key="7">
    <source>
        <dbReference type="ARBA" id="ARBA00022833"/>
    </source>
</evidence>
<dbReference type="GO" id="GO:0033567">
    <property type="term" value="P:DNA replication, Okazaki fragment processing"/>
    <property type="evidence" value="ECO:0007669"/>
    <property type="project" value="EnsemblFungi"/>
</dbReference>
<dbReference type="FunFam" id="1.10.3710.10:FF:000004">
    <property type="entry name" value="Putative ATPase, AAA family"/>
    <property type="match status" value="1"/>
</dbReference>
<dbReference type="SUPFAM" id="SSF52540">
    <property type="entry name" value="P-loop containing nucleoside triphosphate hydrolases"/>
    <property type="match status" value="1"/>
</dbReference>
<evidence type="ECO:0000256" key="5">
    <source>
        <dbReference type="ARBA" id="ARBA00022763"/>
    </source>
</evidence>
<dbReference type="PANTHER" id="PTHR13779:SF7">
    <property type="entry name" value="ATPASE WRNIP1"/>
    <property type="match status" value="1"/>
</dbReference>
<keyword evidence="14" id="KW-1185">Reference proteome</keyword>
<dbReference type="VEuPathDB" id="FungiDB:SOCG_03005"/>
<dbReference type="Pfam" id="PF16193">
    <property type="entry name" value="AAA_assoc_2"/>
    <property type="match status" value="1"/>
</dbReference>
<dbReference type="InterPro" id="IPR027417">
    <property type="entry name" value="P-loop_NTPase"/>
</dbReference>
<evidence type="ECO:0000313" key="13">
    <source>
        <dbReference type="EMBL" id="EPX73787.1"/>
    </source>
</evidence>
<keyword evidence="2" id="KW-0235">DNA replication</keyword>
<dbReference type="Gene3D" id="3.40.50.300">
    <property type="entry name" value="P-loop containing nucleotide triphosphate hydrolases"/>
    <property type="match status" value="1"/>
</dbReference>
<dbReference type="GO" id="GO:1902983">
    <property type="term" value="P:DNA strand elongation involved in mitotic DNA replication"/>
    <property type="evidence" value="ECO:0007669"/>
    <property type="project" value="UniProtKB-ARBA"/>
</dbReference>
<dbReference type="FunFam" id="1.20.272.10:FF:000001">
    <property type="entry name" value="Putative AAA family ATPase"/>
    <property type="match status" value="1"/>
</dbReference>
<evidence type="ECO:0000256" key="8">
    <source>
        <dbReference type="ARBA" id="ARBA00022840"/>
    </source>
</evidence>
<feature type="domain" description="AAA+ ATPase" evidence="11">
    <location>
        <begin position="121"/>
        <end position="238"/>
    </location>
</feature>
<comment type="similarity">
    <text evidence="1">Belongs to the AAA ATPase family. RarA/MGS1/WRNIP1 subfamily.</text>
</comment>
<dbReference type="Proteomes" id="UP000016088">
    <property type="component" value="Unassembled WGS sequence"/>
</dbReference>
<evidence type="ECO:0000259" key="12">
    <source>
        <dbReference type="SMART" id="SM00734"/>
    </source>
</evidence>
<dbReference type="SUPFAM" id="SSF48019">
    <property type="entry name" value="post-AAA+ oligomerization domain-like"/>
    <property type="match status" value="1"/>
</dbReference>
<keyword evidence="7" id="KW-0862">Zinc</keyword>
<dbReference type="Gene3D" id="1.10.8.60">
    <property type="match status" value="1"/>
</dbReference>
<dbReference type="InterPro" id="IPR003959">
    <property type="entry name" value="ATPase_AAA_core"/>
</dbReference>
<dbReference type="Gene3D" id="1.20.272.10">
    <property type="match status" value="1"/>
</dbReference>
<proteinExistence type="inferred from homology"/>
<dbReference type="GO" id="GO:0000731">
    <property type="term" value="P:DNA synthesis involved in DNA repair"/>
    <property type="evidence" value="ECO:0007669"/>
    <property type="project" value="TreeGrafter"/>
</dbReference>
<protein>
    <submittedName>
        <fullName evidence="13">DNA replication ATPase</fullName>
    </submittedName>
</protein>
<dbReference type="CDD" id="cd00009">
    <property type="entry name" value="AAA"/>
    <property type="match status" value="1"/>
</dbReference>
<dbReference type="PANTHER" id="PTHR13779">
    <property type="entry name" value="WERNER HELICASE-INTERACTING PROTEIN 1 FAMILY MEMBER"/>
    <property type="match status" value="1"/>
</dbReference>
<dbReference type="GO" id="GO:0008270">
    <property type="term" value="F:zinc ion binding"/>
    <property type="evidence" value="ECO:0007669"/>
    <property type="project" value="UniProtKB-KW"/>
</dbReference>
<dbReference type="GO" id="GO:0070914">
    <property type="term" value="P:UV-damage excision repair"/>
    <property type="evidence" value="ECO:0007669"/>
    <property type="project" value="UniProtKB-ARBA"/>
</dbReference>
<dbReference type="eggNOG" id="KOG2028">
    <property type="taxonomic scope" value="Eukaryota"/>
</dbReference>
<dbReference type="InterPro" id="IPR003593">
    <property type="entry name" value="AAA+_ATPase"/>
</dbReference>